<keyword evidence="2" id="KW-1185">Reference proteome</keyword>
<accession>A0A397SM86</accession>
<dbReference type="OrthoDB" id="2418219at2759"/>
<dbReference type="AlphaFoldDB" id="A0A397SM86"/>
<dbReference type="EMBL" id="QKYT01000532">
    <property type="protein sequence ID" value="RIA83931.1"/>
    <property type="molecule type" value="Genomic_DNA"/>
</dbReference>
<feature type="non-terminal residue" evidence="1">
    <location>
        <position position="165"/>
    </location>
</feature>
<evidence type="ECO:0000313" key="1">
    <source>
        <dbReference type="EMBL" id="RIA83931.1"/>
    </source>
</evidence>
<sequence length="165" mass="19641">MELINTNDENFFDPMPKLKSSPIPITFIPFNKWDNKCYYCGDEYTKTVLILSEIFSYRQRYCKKCLSRYITDISDNDTYLDVYLYTKNLECNEHEISRTKEPQNIQECCTNCLEILLFKQIPIYDLFIDHLKPDYASIYNNVIESEKYCKLCGKLYQGTYKDGLN</sequence>
<protein>
    <submittedName>
        <fullName evidence="1">Uncharacterized protein</fullName>
    </submittedName>
</protein>
<evidence type="ECO:0000313" key="2">
    <source>
        <dbReference type="Proteomes" id="UP000265703"/>
    </source>
</evidence>
<name>A0A397SM86_9GLOM</name>
<comment type="caution">
    <text evidence="1">The sequence shown here is derived from an EMBL/GenBank/DDBJ whole genome shotgun (WGS) entry which is preliminary data.</text>
</comment>
<dbReference type="Proteomes" id="UP000265703">
    <property type="component" value="Unassembled WGS sequence"/>
</dbReference>
<gene>
    <name evidence="1" type="ORF">C1645_833056</name>
</gene>
<reference evidence="1 2" key="1">
    <citation type="submission" date="2018-06" db="EMBL/GenBank/DDBJ databases">
        <title>Comparative genomics reveals the genomic features of Rhizophagus irregularis, R. cerebriforme, R. diaphanum and Gigaspora rosea, and their symbiotic lifestyle signature.</title>
        <authorList>
            <person name="Morin E."/>
            <person name="San Clemente H."/>
            <person name="Chen E.C.H."/>
            <person name="De La Providencia I."/>
            <person name="Hainaut M."/>
            <person name="Kuo A."/>
            <person name="Kohler A."/>
            <person name="Murat C."/>
            <person name="Tang N."/>
            <person name="Roy S."/>
            <person name="Loubradou J."/>
            <person name="Henrissat B."/>
            <person name="Grigoriev I.V."/>
            <person name="Corradi N."/>
            <person name="Roux C."/>
            <person name="Martin F.M."/>
        </authorList>
    </citation>
    <scope>NUCLEOTIDE SEQUENCE [LARGE SCALE GENOMIC DNA]</scope>
    <source>
        <strain evidence="1 2">DAOM 227022</strain>
    </source>
</reference>
<organism evidence="1 2">
    <name type="scientific">Glomus cerebriforme</name>
    <dbReference type="NCBI Taxonomy" id="658196"/>
    <lineage>
        <taxon>Eukaryota</taxon>
        <taxon>Fungi</taxon>
        <taxon>Fungi incertae sedis</taxon>
        <taxon>Mucoromycota</taxon>
        <taxon>Glomeromycotina</taxon>
        <taxon>Glomeromycetes</taxon>
        <taxon>Glomerales</taxon>
        <taxon>Glomeraceae</taxon>
        <taxon>Glomus</taxon>
    </lineage>
</organism>
<proteinExistence type="predicted"/>